<dbReference type="PANTHER" id="PTHR30024:SF47">
    <property type="entry name" value="TAURINE-BINDING PERIPLASMIC PROTEIN"/>
    <property type="match status" value="1"/>
</dbReference>
<gene>
    <name evidence="6" type="ORF">JF888_08805</name>
</gene>
<dbReference type="AlphaFoldDB" id="A0A934KJN3"/>
<evidence type="ECO:0000313" key="7">
    <source>
        <dbReference type="Proteomes" id="UP000620075"/>
    </source>
</evidence>
<dbReference type="PROSITE" id="PS51257">
    <property type="entry name" value="PROKAR_LIPOPROTEIN"/>
    <property type="match status" value="1"/>
</dbReference>
<sequence>MVIRNVIGRPVLVLAPAVLVAAACGGTSATPTNGGKYSGTIHIASSTWTGYAALYAADKKQFWKQHGLDVDFTDVEDPVLRLNALNAGQLQGMASTVDAFARAASQGVPAVQVFPIDASVGGDGILAKNDIQSVKDLKGKTVAVNQGSVSEWFLAQVLKRNGMSPSRIAAATWTASSDRKWECPAVRPHRPQRFGDVRPSSACHRL</sequence>
<dbReference type="Proteomes" id="UP000620075">
    <property type="component" value="Unassembled WGS sequence"/>
</dbReference>
<keyword evidence="3 4" id="KW-0732">Signal</keyword>
<evidence type="ECO:0000256" key="1">
    <source>
        <dbReference type="ARBA" id="ARBA00004418"/>
    </source>
</evidence>
<dbReference type="Pfam" id="PF09084">
    <property type="entry name" value="NMT1"/>
    <property type="match status" value="1"/>
</dbReference>
<reference evidence="6 7" key="1">
    <citation type="submission" date="2020-10" db="EMBL/GenBank/DDBJ databases">
        <title>Ca. Dormibacterota MAGs.</title>
        <authorList>
            <person name="Montgomery K."/>
        </authorList>
    </citation>
    <scope>NUCLEOTIDE SEQUENCE [LARGE SCALE GENOMIC DNA]</scope>
    <source>
        <strain evidence="6">SC8811_S16_3</strain>
    </source>
</reference>
<evidence type="ECO:0000256" key="2">
    <source>
        <dbReference type="ARBA" id="ARBA00010742"/>
    </source>
</evidence>
<dbReference type="InterPro" id="IPR015168">
    <property type="entry name" value="SsuA/THI5"/>
</dbReference>
<evidence type="ECO:0000313" key="6">
    <source>
        <dbReference type="EMBL" id="MBJ7603270.1"/>
    </source>
</evidence>
<dbReference type="RefSeq" id="WP_338179016.1">
    <property type="nucleotide sequence ID" value="NZ_JAEKNQ010000035.1"/>
</dbReference>
<comment type="caution">
    <text evidence="6">The sequence shown here is derived from an EMBL/GenBank/DDBJ whole genome shotgun (WGS) entry which is preliminary data.</text>
</comment>
<dbReference type="PANTHER" id="PTHR30024">
    <property type="entry name" value="ALIPHATIC SULFONATES-BINDING PROTEIN-RELATED"/>
    <property type="match status" value="1"/>
</dbReference>
<evidence type="ECO:0000256" key="3">
    <source>
        <dbReference type="ARBA" id="ARBA00022729"/>
    </source>
</evidence>
<feature type="signal peptide" evidence="4">
    <location>
        <begin position="1"/>
        <end position="29"/>
    </location>
</feature>
<feature type="domain" description="SsuA/THI5-like" evidence="5">
    <location>
        <begin position="49"/>
        <end position="170"/>
    </location>
</feature>
<dbReference type="GO" id="GO:0042597">
    <property type="term" value="C:periplasmic space"/>
    <property type="evidence" value="ECO:0007669"/>
    <property type="project" value="UniProtKB-SubCell"/>
</dbReference>
<evidence type="ECO:0000256" key="4">
    <source>
        <dbReference type="SAM" id="SignalP"/>
    </source>
</evidence>
<accession>A0A934KJN3</accession>
<protein>
    <submittedName>
        <fullName evidence="6">ABC transporter substrate-binding protein</fullName>
    </submittedName>
</protein>
<dbReference type="Gene3D" id="3.40.190.10">
    <property type="entry name" value="Periplasmic binding protein-like II"/>
    <property type="match status" value="2"/>
</dbReference>
<dbReference type="SUPFAM" id="SSF53850">
    <property type="entry name" value="Periplasmic binding protein-like II"/>
    <property type="match status" value="1"/>
</dbReference>
<name>A0A934KJN3_9BACT</name>
<comment type="similarity">
    <text evidence="2">Belongs to the bacterial solute-binding protein SsuA/TauA family.</text>
</comment>
<comment type="subcellular location">
    <subcellularLocation>
        <location evidence="1">Periplasm</location>
    </subcellularLocation>
</comment>
<feature type="chain" id="PRO_5036885859" evidence="4">
    <location>
        <begin position="30"/>
        <end position="206"/>
    </location>
</feature>
<evidence type="ECO:0000259" key="5">
    <source>
        <dbReference type="Pfam" id="PF09084"/>
    </source>
</evidence>
<organism evidence="6 7">
    <name type="scientific">Candidatus Dormiibacter inghamiae</name>
    <dbReference type="NCBI Taxonomy" id="3127013"/>
    <lineage>
        <taxon>Bacteria</taxon>
        <taxon>Bacillati</taxon>
        <taxon>Candidatus Dormiibacterota</taxon>
        <taxon>Candidatus Dormibacteria</taxon>
        <taxon>Candidatus Dormibacterales</taxon>
        <taxon>Candidatus Dormibacteraceae</taxon>
        <taxon>Candidatus Dormiibacter</taxon>
    </lineage>
</organism>
<proteinExistence type="inferred from homology"/>
<dbReference type="EMBL" id="JAEKNQ010000035">
    <property type="protein sequence ID" value="MBJ7603270.1"/>
    <property type="molecule type" value="Genomic_DNA"/>
</dbReference>